<dbReference type="EMBL" id="MN740640">
    <property type="protein sequence ID" value="QHU36585.1"/>
    <property type="molecule type" value="Genomic_DNA"/>
</dbReference>
<protein>
    <submittedName>
        <fullName evidence="1">Uncharacterized protein</fullName>
    </submittedName>
</protein>
<sequence>MPILKGASSDFTQFVKSNAQAFPAGTQAPKVVKTTVPPINASITSSVTKATAVAAKVSPATAVVTQPTITSKTKSTR</sequence>
<name>A0A6C0M2U9_9ZZZZ</name>
<accession>A0A6C0M2U9</accession>
<proteinExistence type="predicted"/>
<reference evidence="1" key="1">
    <citation type="journal article" date="2020" name="Nature">
        <title>Giant virus diversity and host interactions through global metagenomics.</title>
        <authorList>
            <person name="Schulz F."/>
            <person name="Roux S."/>
            <person name="Paez-Espino D."/>
            <person name="Jungbluth S."/>
            <person name="Walsh D.A."/>
            <person name="Denef V.J."/>
            <person name="McMahon K.D."/>
            <person name="Konstantinidis K.T."/>
            <person name="Eloe-Fadrosh E.A."/>
            <person name="Kyrpides N.C."/>
            <person name="Woyke T."/>
        </authorList>
    </citation>
    <scope>NUCLEOTIDE SEQUENCE</scope>
    <source>
        <strain evidence="1">GVMAG-S-1035231-58</strain>
    </source>
</reference>
<evidence type="ECO:0000313" key="1">
    <source>
        <dbReference type="EMBL" id="QHU36585.1"/>
    </source>
</evidence>
<organism evidence="1">
    <name type="scientific">viral metagenome</name>
    <dbReference type="NCBI Taxonomy" id="1070528"/>
    <lineage>
        <taxon>unclassified sequences</taxon>
        <taxon>metagenomes</taxon>
        <taxon>organismal metagenomes</taxon>
    </lineage>
</organism>
<dbReference type="AlphaFoldDB" id="A0A6C0M2U9"/>